<feature type="region of interest" description="Disordered" evidence="1">
    <location>
        <begin position="104"/>
        <end position="123"/>
    </location>
</feature>
<keyword evidence="4" id="KW-1185">Reference proteome</keyword>
<dbReference type="KEGG" id="lab:LA76x_4674"/>
<organism evidence="3 4">
    <name type="scientific">Lysobacter antibioticus</name>
    <dbReference type="NCBI Taxonomy" id="84531"/>
    <lineage>
        <taxon>Bacteria</taxon>
        <taxon>Pseudomonadati</taxon>
        <taxon>Pseudomonadota</taxon>
        <taxon>Gammaproteobacteria</taxon>
        <taxon>Lysobacterales</taxon>
        <taxon>Lysobacteraceae</taxon>
        <taxon>Lysobacter</taxon>
    </lineage>
</organism>
<dbReference type="EMBL" id="CP011129">
    <property type="protein sequence ID" value="ALN82777.1"/>
    <property type="molecule type" value="Genomic_DNA"/>
</dbReference>
<dbReference type="RefSeq" id="WP_057919403.1">
    <property type="nucleotide sequence ID" value="NZ_CP011129.1"/>
</dbReference>
<protein>
    <recommendedName>
        <fullName evidence="5">DUF4148 domain-containing protein</fullName>
    </recommendedName>
</protein>
<accession>A0A0S2FGX1</accession>
<evidence type="ECO:0000256" key="2">
    <source>
        <dbReference type="SAM" id="SignalP"/>
    </source>
</evidence>
<dbReference type="Proteomes" id="UP000060787">
    <property type="component" value="Chromosome"/>
</dbReference>
<feature type="chain" id="PRO_5006596999" description="DUF4148 domain-containing protein" evidence="2">
    <location>
        <begin position="38"/>
        <end position="218"/>
    </location>
</feature>
<feature type="compositionally biased region" description="Basic and acidic residues" evidence="1">
    <location>
        <begin position="110"/>
        <end position="123"/>
    </location>
</feature>
<dbReference type="AlphaFoldDB" id="A0A0S2FGX1"/>
<gene>
    <name evidence="3" type="ORF">LA76x_4674</name>
</gene>
<dbReference type="PATRIC" id="fig|84531.8.peg.4666"/>
<evidence type="ECO:0000313" key="3">
    <source>
        <dbReference type="EMBL" id="ALN82777.1"/>
    </source>
</evidence>
<evidence type="ECO:0000256" key="1">
    <source>
        <dbReference type="SAM" id="MobiDB-lite"/>
    </source>
</evidence>
<evidence type="ECO:0000313" key="4">
    <source>
        <dbReference type="Proteomes" id="UP000060787"/>
    </source>
</evidence>
<proteinExistence type="predicted"/>
<sequence>MRQRQRLPRPLAAAPLAAVRLAAVMFAALFAAAPAAAQDAYLDPANVDAIASPRAQRQTLQSAQAIAEAVVGRPANATDQEVLRKYAGVQSGFMQQLQNAASAASANQYDDGRQDNRYDDSNYGRDAYGNVYDRNGFEQSNGGFSASELQALTQLSRTPEGRRVLEQMAQQGYGADGRNGYGSGTPKQVLRDAFLQDLLNAASNAAARPVYRQYERRP</sequence>
<evidence type="ECO:0008006" key="5">
    <source>
        <dbReference type="Google" id="ProtNLM"/>
    </source>
</evidence>
<feature type="signal peptide" evidence="2">
    <location>
        <begin position="1"/>
        <end position="37"/>
    </location>
</feature>
<keyword evidence="2" id="KW-0732">Signal</keyword>
<dbReference type="STRING" id="84531.LA76x_4674"/>
<name>A0A0S2FGX1_LYSAN</name>
<reference evidence="3 4" key="1">
    <citation type="journal article" date="2015" name="BMC Genomics">
        <title>Comparative genomics and metabolic profiling of the genus Lysobacter.</title>
        <authorList>
            <person name="de Bruijn I."/>
            <person name="Cheng X."/>
            <person name="de Jager V."/>
            <person name="Exposito R.G."/>
            <person name="Watrous J."/>
            <person name="Patel N."/>
            <person name="Postma J."/>
            <person name="Dorrestein P.C."/>
            <person name="Kobayashi D."/>
            <person name="Raaijmakers J.M."/>
        </authorList>
    </citation>
    <scope>NUCLEOTIDE SEQUENCE [LARGE SCALE GENOMIC DNA]</scope>
    <source>
        <strain evidence="3 4">76</strain>
    </source>
</reference>